<evidence type="ECO:0000256" key="1">
    <source>
        <dbReference type="SAM" id="Phobius"/>
    </source>
</evidence>
<evidence type="ECO:0000313" key="3">
    <source>
        <dbReference type="Proteomes" id="UP000730482"/>
    </source>
</evidence>
<keyword evidence="1" id="KW-1133">Transmembrane helix</keyword>
<dbReference type="EMBL" id="JAAFYZ010000046">
    <property type="protein sequence ID" value="MBS2548319.1"/>
    <property type="molecule type" value="Genomic_DNA"/>
</dbReference>
<feature type="transmembrane region" description="Helical" evidence="1">
    <location>
        <begin position="122"/>
        <end position="143"/>
    </location>
</feature>
<dbReference type="Proteomes" id="UP000730482">
    <property type="component" value="Unassembled WGS sequence"/>
</dbReference>
<feature type="transmembrane region" description="Helical" evidence="1">
    <location>
        <begin position="80"/>
        <end position="101"/>
    </location>
</feature>
<gene>
    <name evidence="2" type="ORF">KGQ19_15750</name>
</gene>
<accession>A0ABS5KQP2</accession>
<keyword evidence="1" id="KW-0812">Transmembrane</keyword>
<proteinExistence type="predicted"/>
<dbReference type="RefSeq" id="WP_212009904.1">
    <property type="nucleotide sequence ID" value="NZ_JAAFYZ010000046.1"/>
</dbReference>
<evidence type="ECO:0008006" key="4">
    <source>
        <dbReference type="Google" id="ProtNLM"/>
    </source>
</evidence>
<sequence>MSYLRGFAPWIVYAAVSSASWQWAAIAGLLLGVRVVALSHRAGMAADALILEISTIGYFVVLTGVAFATPHSGLHSYDGALSFGWLALTAWATIGVGRPFTLGIARRNAPPQLWDTPQFLRVNTIITTVWAAAFTVTAAVVAVCEETHSPTLVRIGCQVVGFLIPATFTRWYPRALQARQAAAAPAQS</sequence>
<name>A0ABS5KQP2_9ACTN</name>
<keyword evidence="1" id="KW-0472">Membrane</keyword>
<feature type="transmembrane region" description="Helical" evidence="1">
    <location>
        <begin position="20"/>
        <end position="37"/>
    </location>
</feature>
<feature type="transmembrane region" description="Helical" evidence="1">
    <location>
        <begin position="49"/>
        <end position="68"/>
    </location>
</feature>
<evidence type="ECO:0000313" key="2">
    <source>
        <dbReference type="EMBL" id="MBS2548319.1"/>
    </source>
</evidence>
<organism evidence="2 3">
    <name type="scientific">Catenulispora pinistramenti</name>
    <dbReference type="NCBI Taxonomy" id="2705254"/>
    <lineage>
        <taxon>Bacteria</taxon>
        <taxon>Bacillati</taxon>
        <taxon>Actinomycetota</taxon>
        <taxon>Actinomycetes</taxon>
        <taxon>Catenulisporales</taxon>
        <taxon>Catenulisporaceae</taxon>
        <taxon>Catenulispora</taxon>
    </lineage>
</organism>
<keyword evidence="3" id="KW-1185">Reference proteome</keyword>
<reference evidence="2 3" key="1">
    <citation type="submission" date="2020-02" db="EMBL/GenBank/DDBJ databases">
        <title>Acidophilic actinobacteria isolated from forest soil.</title>
        <authorList>
            <person name="Golinska P."/>
        </authorList>
    </citation>
    <scope>NUCLEOTIDE SEQUENCE [LARGE SCALE GENOMIC DNA]</scope>
    <source>
        <strain evidence="2 3">NL8</strain>
    </source>
</reference>
<comment type="caution">
    <text evidence="2">The sequence shown here is derived from an EMBL/GenBank/DDBJ whole genome shotgun (WGS) entry which is preliminary data.</text>
</comment>
<protein>
    <recommendedName>
        <fullName evidence="4">Integral membrane protein</fullName>
    </recommendedName>
</protein>